<reference evidence="1 2" key="1">
    <citation type="submission" date="2018-02" db="EMBL/GenBank/DDBJ databases">
        <title>The genomes of Aspergillus section Nigri reveals drivers in fungal speciation.</title>
        <authorList>
            <consortium name="DOE Joint Genome Institute"/>
            <person name="Vesth T.C."/>
            <person name="Nybo J."/>
            <person name="Theobald S."/>
            <person name="Brandl J."/>
            <person name="Frisvad J.C."/>
            <person name="Nielsen K.F."/>
            <person name="Lyhne E.K."/>
            <person name="Kogle M.E."/>
            <person name="Kuo A."/>
            <person name="Riley R."/>
            <person name="Clum A."/>
            <person name="Nolan M."/>
            <person name="Lipzen A."/>
            <person name="Salamov A."/>
            <person name="Henrissat B."/>
            <person name="Wiebenga A."/>
            <person name="De vries R.P."/>
            <person name="Grigoriev I.V."/>
            <person name="Mortensen U.H."/>
            <person name="Andersen M.R."/>
            <person name="Baker S.E."/>
        </authorList>
    </citation>
    <scope>NUCLEOTIDE SEQUENCE [LARGE SCALE GENOMIC DNA]</scope>
    <source>
        <strain evidence="1 2">CBS 101889</strain>
    </source>
</reference>
<organism evidence="1 2">
    <name type="scientific">Aspergillus homomorphus (strain CBS 101889)</name>
    <dbReference type="NCBI Taxonomy" id="1450537"/>
    <lineage>
        <taxon>Eukaryota</taxon>
        <taxon>Fungi</taxon>
        <taxon>Dikarya</taxon>
        <taxon>Ascomycota</taxon>
        <taxon>Pezizomycotina</taxon>
        <taxon>Eurotiomycetes</taxon>
        <taxon>Eurotiomycetidae</taxon>
        <taxon>Eurotiales</taxon>
        <taxon>Aspergillaceae</taxon>
        <taxon>Aspergillus</taxon>
        <taxon>Aspergillus subgen. Circumdati</taxon>
    </lineage>
</organism>
<dbReference type="Proteomes" id="UP000248961">
    <property type="component" value="Unassembled WGS sequence"/>
</dbReference>
<sequence>MTKPQEGPSRHKLREAIRLLNLAIKNFGVDEFAPEHLTRLNIRVVPIGLDEDALHKPCYFAPYHGHLLPELNEETLGDSYNGMDDYEACFTCPRDRAYAMNIVGDYPFRGLDRLDQPEFGCWNITNLDGPAHAHVKAVLYNNMVAQESTLLYGELLPRLRIMLYQLWKKRFAHQMVSPARVIEACFQDQVLVLRSTKLYDFTFTHGNDAAIKMFTRAFIGTRYRYDSPPSRDENITTIMALS</sequence>
<gene>
    <name evidence="1" type="ORF">BO97DRAFT_430949</name>
</gene>
<proteinExistence type="predicted"/>
<keyword evidence="2" id="KW-1185">Reference proteome</keyword>
<evidence type="ECO:0000313" key="1">
    <source>
        <dbReference type="EMBL" id="RAL16898.1"/>
    </source>
</evidence>
<evidence type="ECO:0000313" key="2">
    <source>
        <dbReference type="Proteomes" id="UP000248961"/>
    </source>
</evidence>
<dbReference type="VEuPathDB" id="FungiDB:BO97DRAFT_430949"/>
<dbReference type="EMBL" id="KZ824268">
    <property type="protein sequence ID" value="RAL16898.1"/>
    <property type="molecule type" value="Genomic_DNA"/>
</dbReference>
<dbReference type="STRING" id="1450537.A0A395ICR0"/>
<dbReference type="OrthoDB" id="4177740at2759"/>
<name>A0A395ICR0_ASPHC</name>
<dbReference type="RefSeq" id="XP_025556052.1">
    <property type="nucleotide sequence ID" value="XM_025697468.1"/>
</dbReference>
<protein>
    <submittedName>
        <fullName evidence="1">Uncharacterized protein</fullName>
    </submittedName>
</protein>
<dbReference type="GeneID" id="37201757"/>
<dbReference type="AlphaFoldDB" id="A0A395ICR0"/>
<accession>A0A395ICR0</accession>